<sequence length="172" mass="19729">MGIESITEKVKRYLVKPVKNSRSYLYAELKSTDQRNVQKNADVFLATESNVNKIVDLYMKVPEFEGDNHNPEVIAQNITKGWFRNYVIENDGEYVSSASTVCENSLSAMISAVCTLKSQKNKRYATKCLENLIYDLQKEGKTLCLFYDNAEAGRIYKRLGFKDIEKWNVSTL</sequence>
<name>A0A163SHP1_9BACL</name>
<dbReference type="Pfam" id="PF08445">
    <property type="entry name" value="FR47"/>
    <property type="match status" value="1"/>
</dbReference>
<reference evidence="3" key="1">
    <citation type="submission" date="2016-01" db="EMBL/GenBank/DDBJ databases">
        <title>Draft genome of Chromobacterium sp. F49.</title>
        <authorList>
            <person name="Hong K.W."/>
        </authorList>
    </citation>
    <scope>NUCLEOTIDE SEQUENCE [LARGE SCALE GENOMIC DNA]</scope>
    <source>
        <strain evidence="3">P7IIIA</strain>
    </source>
</reference>
<evidence type="ECO:0000313" key="2">
    <source>
        <dbReference type="EMBL" id="KZE69118.1"/>
    </source>
</evidence>
<dbReference type="InterPro" id="IPR013653">
    <property type="entry name" value="GCN5-like_dom"/>
</dbReference>
<feature type="domain" description="N-acetyltransferase" evidence="1">
    <location>
        <begin position="41"/>
        <end position="172"/>
    </location>
</feature>
<organism evidence="2 3">
    <name type="scientific">Fictibacillus phosphorivorans</name>
    <dbReference type="NCBI Taxonomy" id="1221500"/>
    <lineage>
        <taxon>Bacteria</taxon>
        <taxon>Bacillati</taxon>
        <taxon>Bacillota</taxon>
        <taxon>Bacilli</taxon>
        <taxon>Bacillales</taxon>
        <taxon>Fictibacillaceae</taxon>
        <taxon>Fictibacillus</taxon>
    </lineage>
</organism>
<proteinExistence type="predicted"/>
<accession>A0A163SHP1</accession>
<dbReference type="PROSITE" id="PS51186">
    <property type="entry name" value="GNAT"/>
    <property type="match status" value="1"/>
</dbReference>
<protein>
    <recommendedName>
        <fullName evidence="1">N-acetyltransferase domain-containing protein</fullName>
    </recommendedName>
</protein>
<dbReference type="SUPFAM" id="SSF55729">
    <property type="entry name" value="Acyl-CoA N-acyltransferases (Nat)"/>
    <property type="match status" value="1"/>
</dbReference>
<evidence type="ECO:0000259" key="1">
    <source>
        <dbReference type="PROSITE" id="PS51186"/>
    </source>
</evidence>
<keyword evidence="3" id="KW-1185">Reference proteome</keyword>
<comment type="caution">
    <text evidence="2">The sequence shown here is derived from an EMBL/GenBank/DDBJ whole genome shotgun (WGS) entry which is preliminary data.</text>
</comment>
<gene>
    <name evidence="2" type="ORF">AWM68_02300</name>
</gene>
<dbReference type="AlphaFoldDB" id="A0A163SHP1"/>
<dbReference type="Gene3D" id="3.40.630.30">
    <property type="match status" value="1"/>
</dbReference>
<dbReference type="GO" id="GO:0016747">
    <property type="term" value="F:acyltransferase activity, transferring groups other than amino-acyl groups"/>
    <property type="evidence" value="ECO:0007669"/>
    <property type="project" value="InterPro"/>
</dbReference>
<dbReference type="InterPro" id="IPR000182">
    <property type="entry name" value="GNAT_dom"/>
</dbReference>
<evidence type="ECO:0000313" key="3">
    <source>
        <dbReference type="Proteomes" id="UP000076567"/>
    </source>
</evidence>
<dbReference type="Proteomes" id="UP000076567">
    <property type="component" value="Unassembled WGS sequence"/>
</dbReference>
<dbReference type="InterPro" id="IPR016181">
    <property type="entry name" value="Acyl_CoA_acyltransferase"/>
</dbReference>
<dbReference type="EMBL" id="LRFC01000001">
    <property type="protein sequence ID" value="KZE69118.1"/>
    <property type="molecule type" value="Genomic_DNA"/>
</dbReference>